<organism evidence="2 3">
    <name type="scientific">Herbiconiux daphne</name>
    <dbReference type="NCBI Taxonomy" id="2970914"/>
    <lineage>
        <taxon>Bacteria</taxon>
        <taxon>Bacillati</taxon>
        <taxon>Actinomycetota</taxon>
        <taxon>Actinomycetes</taxon>
        <taxon>Micrococcales</taxon>
        <taxon>Microbacteriaceae</taxon>
        <taxon>Herbiconiux</taxon>
    </lineage>
</organism>
<evidence type="ECO:0000256" key="1">
    <source>
        <dbReference type="SAM" id="Phobius"/>
    </source>
</evidence>
<dbReference type="RefSeq" id="WP_259538612.1">
    <property type="nucleotide sequence ID" value="NZ_JANLCJ010000002.1"/>
</dbReference>
<evidence type="ECO:0000313" key="2">
    <source>
        <dbReference type="EMBL" id="MCS5733793.1"/>
    </source>
</evidence>
<protein>
    <submittedName>
        <fullName evidence="2">Uncharacterized protein</fullName>
    </submittedName>
</protein>
<accession>A0ABT2H1H8</accession>
<keyword evidence="1" id="KW-1133">Transmembrane helix</keyword>
<dbReference type="EMBL" id="JANLCJ010000002">
    <property type="protein sequence ID" value="MCS5733793.1"/>
    <property type="molecule type" value="Genomic_DNA"/>
</dbReference>
<reference evidence="2" key="1">
    <citation type="submission" date="2022-08" db="EMBL/GenBank/DDBJ databases">
        <authorList>
            <person name="Deng Y."/>
            <person name="Han X.-F."/>
            <person name="Zhang Y.-Q."/>
        </authorList>
    </citation>
    <scope>NUCLEOTIDE SEQUENCE</scope>
    <source>
        <strain evidence="2">CPCC 203386</strain>
    </source>
</reference>
<feature type="transmembrane region" description="Helical" evidence="1">
    <location>
        <begin position="12"/>
        <end position="30"/>
    </location>
</feature>
<keyword evidence="3" id="KW-1185">Reference proteome</keyword>
<evidence type="ECO:0000313" key="3">
    <source>
        <dbReference type="Proteomes" id="UP001165586"/>
    </source>
</evidence>
<comment type="caution">
    <text evidence="2">The sequence shown here is derived from an EMBL/GenBank/DDBJ whole genome shotgun (WGS) entry which is preliminary data.</text>
</comment>
<keyword evidence="1" id="KW-0472">Membrane</keyword>
<sequence>MSTAGDQSRSATAFKWVIGGIFILFALVFLRGCFVSAEQDPKESTFAKNESSILAPIAREVSVINDPTLVKGFSVANNGGVHSNIDRYVLEVLVVAEPNYHGYVPFTASVQSSAGDFDCRLETFRGAKWSWTVDPTRTELTCDATAEQVAGARSASFGVDLQEFVG</sequence>
<gene>
    <name evidence="2" type="ORF">N1032_08580</name>
</gene>
<proteinExistence type="predicted"/>
<name>A0ABT2H1H8_9MICO</name>
<keyword evidence="1" id="KW-0812">Transmembrane</keyword>
<dbReference type="Proteomes" id="UP001165586">
    <property type="component" value="Unassembled WGS sequence"/>
</dbReference>